<dbReference type="GO" id="GO:0016301">
    <property type="term" value="F:kinase activity"/>
    <property type="evidence" value="ECO:0007669"/>
    <property type="project" value="UniProtKB-KW"/>
</dbReference>
<dbReference type="SUPFAM" id="SSF53062">
    <property type="entry name" value="PTS system fructose IIA component-like"/>
    <property type="match status" value="1"/>
</dbReference>
<dbReference type="Gene3D" id="3.40.35.10">
    <property type="entry name" value="Phosphotransferase system, sorbose subfamily IIB component"/>
    <property type="match status" value="1"/>
</dbReference>
<accession>A0A061CE90</accession>
<evidence type="ECO:0000256" key="17">
    <source>
        <dbReference type="ARBA" id="ARBA00030229"/>
    </source>
</evidence>
<dbReference type="GO" id="GO:0005737">
    <property type="term" value="C:cytoplasm"/>
    <property type="evidence" value="ECO:0007669"/>
    <property type="project" value="UniProtKB-SubCell"/>
</dbReference>
<evidence type="ECO:0000256" key="3">
    <source>
        <dbReference type="ARBA" id="ARBA00004496"/>
    </source>
</evidence>
<keyword evidence="11 22" id="KW-0762">Sugar transport</keyword>
<dbReference type="Pfam" id="PF03610">
    <property type="entry name" value="EIIA-man"/>
    <property type="match status" value="1"/>
</dbReference>
<evidence type="ECO:0000256" key="6">
    <source>
        <dbReference type="ARBA" id="ARBA00021685"/>
    </source>
</evidence>
<comment type="catalytic activity">
    <reaction evidence="1">
        <text>D-mannose(out) + N(pros)-phospho-L-histidyl-[protein] = D-mannose 6-phosphate(in) + L-histidyl-[protein]</text>
        <dbReference type="Rhea" id="RHEA:49232"/>
        <dbReference type="Rhea" id="RHEA-COMP:9745"/>
        <dbReference type="Rhea" id="RHEA-COMP:9746"/>
        <dbReference type="ChEBI" id="CHEBI:4208"/>
        <dbReference type="ChEBI" id="CHEBI:29979"/>
        <dbReference type="ChEBI" id="CHEBI:58735"/>
        <dbReference type="ChEBI" id="CHEBI:64837"/>
        <dbReference type="EC" id="2.7.1.191"/>
    </reaction>
</comment>
<evidence type="ECO:0000256" key="14">
    <source>
        <dbReference type="ARBA" id="ARBA00022777"/>
    </source>
</evidence>
<dbReference type="InterPro" id="IPR004701">
    <property type="entry name" value="PTS_EIIA_man-typ"/>
</dbReference>
<dbReference type="PROSITE" id="PS51101">
    <property type="entry name" value="PTS_EIIB_TYPE_4"/>
    <property type="match status" value="1"/>
</dbReference>
<evidence type="ECO:0000313" key="22">
    <source>
        <dbReference type="EMBL" id="MCD5563312.1"/>
    </source>
</evidence>
<protein>
    <recommendedName>
        <fullName evidence="6">PTS system mannose-specific EIIAB component</fullName>
        <ecNumber evidence="5">2.7.1.191</ecNumber>
    </recommendedName>
    <alternativeName>
        <fullName evidence="18">EIIAB-Man</fullName>
    </alternativeName>
    <alternativeName>
        <fullName evidence="17">EIII-Man</fullName>
    </alternativeName>
</protein>
<reference evidence="22 23" key="2">
    <citation type="submission" date="2021-12" db="EMBL/GenBank/DDBJ databases">
        <title>Antimicrobial susceptibility of Lactobacillus delbrueckii subsp. lactis obtained from milk products and other habitats.</title>
        <authorList>
            <person name="Shani N."/>
        </authorList>
    </citation>
    <scope>NUCLEOTIDE SEQUENCE [LARGE SCALE GENOMIC DNA]</scope>
    <source>
        <strain evidence="22 23">FAM 21755</strain>
    </source>
</reference>
<dbReference type="EC" id="2.7.1.191" evidence="5"/>
<dbReference type="InterPro" id="IPR051471">
    <property type="entry name" value="Bacterial_PTS_sugar_comp"/>
</dbReference>
<keyword evidence="15" id="KW-0472">Membrane</keyword>
<evidence type="ECO:0000256" key="4">
    <source>
        <dbReference type="ARBA" id="ARBA00011738"/>
    </source>
</evidence>
<dbReference type="RefSeq" id="WP_003615966.1">
    <property type="nucleotide sequence ID" value="NZ_CP046131.1"/>
</dbReference>
<feature type="domain" description="PTS EIIA type-4" evidence="19">
    <location>
        <begin position="1"/>
        <end position="127"/>
    </location>
</feature>
<keyword evidence="13" id="KW-0598">Phosphotransferase system</keyword>
<keyword evidence="9" id="KW-0963">Cytoplasm</keyword>
<sequence length="344" mass="37047">MVGIVLASHGGFADGIAESAQMLFGPQDNFAHVILKPSEGPDDIKGKMNEAIASFADQEEVLFLVDLWGGTPFNQANGLLDGHDKWAIVSGLNLPMVVEALSQRMINDKATAKDIATAIIKPAKDGIKTKPESLMPAEEKAAAPAAAAGAPKEAIPEGTVLGDGHIKIVGARIDSRLLHGQVATGWIPALHPDRVIVVSDKVAKDDLRKSMIREAAPAGTVAHTVPLKKMKEISEDPRFGTTRAFLLFENPEDALQTIKNGVDIKTLNVGSMSYSKGKVNANNVLSMDQTDVDTFRELEKMGIKFDVRKVPSDTPENMDSILKKAQSLLDEQKKKAQSLLDEQK</sequence>
<keyword evidence="8" id="KW-1003">Cell membrane</keyword>
<comment type="function">
    <text evidence="16">The phosphoenolpyruvate-dependent sugar phosphotransferase system (sugar PTS), a major carbohydrate active transport system, catalyzes the phosphorylation of incoming sugar substrates concomitantly with their translocation across the cell membrane. The enzyme II ManXYZ PTS system is involved in mannose transport.</text>
</comment>
<evidence type="ECO:0000313" key="21">
    <source>
        <dbReference type="EMBL" id="AZA15533.1"/>
    </source>
</evidence>
<reference evidence="21" key="1">
    <citation type="submission" date="2018-07" db="EMBL/GenBank/DDBJ databases">
        <authorList>
            <person name="Somerville V."/>
        </authorList>
    </citation>
    <scope>NUCLEOTIDE SEQUENCE</scope>
    <source>
        <strain evidence="21">NWC_2_2</strain>
    </source>
</reference>
<dbReference type="Proteomes" id="UP001200334">
    <property type="component" value="Unassembled WGS sequence"/>
</dbReference>
<dbReference type="GO" id="GO:0005886">
    <property type="term" value="C:plasma membrane"/>
    <property type="evidence" value="ECO:0007669"/>
    <property type="project" value="UniProtKB-SubCell"/>
</dbReference>
<evidence type="ECO:0000256" key="11">
    <source>
        <dbReference type="ARBA" id="ARBA00022597"/>
    </source>
</evidence>
<evidence type="ECO:0000256" key="10">
    <source>
        <dbReference type="ARBA" id="ARBA00022553"/>
    </source>
</evidence>
<dbReference type="InterPro" id="IPR004720">
    <property type="entry name" value="PTS_IIB_sorbose-sp"/>
</dbReference>
<evidence type="ECO:0000256" key="7">
    <source>
        <dbReference type="ARBA" id="ARBA00022448"/>
    </source>
</evidence>
<gene>
    <name evidence="21" type="ORF">DQL93_02170</name>
    <name evidence="22" type="ORF">LOB85_04005</name>
</gene>
<evidence type="ECO:0000313" key="23">
    <source>
        <dbReference type="Proteomes" id="UP001200334"/>
    </source>
</evidence>
<dbReference type="PANTHER" id="PTHR33799:SF1">
    <property type="entry name" value="PTS SYSTEM MANNOSE-SPECIFIC EIIAB COMPONENT-RELATED"/>
    <property type="match status" value="1"/>
</dbReference>
<dbReference type="InterPro" id="IPR036667">
    <property type="entry name" value="PTS_IIB_sorbose-sp_sf"/>
</dbReference>
<evidence type="ECO:0000256" key="16">
    <source>
        <dbReference type="ARBA" id="ARBA00023757"/>
    </source>
</evidence>
<evidence type="ECO:0000256" key="13">
    <source>
        <dbReference type="ARBA" id="ARBA00022683"/>
    </source>
</evidence>
<dbReference type="EMBL" id="CP031023">
    <property type="protein sequence ID" value="AZA15533.1"/>
    <property type="molecule type" value="Genomic_DNA"/>
</dbReference>
<dbReference type="EMBL" id="JAJNUY010000011">
    <property type="protein sequence ID" value="MCD5563312.1"/>
    <property type="molecule type" value="Genomic_DNA"/>
</dbReference>
<evidence type="ECO:0000256" key="2">
    <source>
        <dbReference type="ARBA" id="ARBA00004236"/>
    </source>
</evidence>
<feature type="domain" description="PTS EIIB type-4" evidence="20">
    <location>
        <begin position="164"/>
        <end position="329"/>
    </location>
</feature>
<dbReference type="PROSITE" id="PS51096">
    <property type="entry name" value="PTS_EIIA_TYPE_4"/>
    <property type="match status" value="1"/>
</dbReference>
<dbReference type="GO" id="GO:0009401">
    <property type="term" value="P:phosphoenolpyruvate-dependent sugar phosphotransferase system"/>
    <property type="evidence" value="ECO:0007669"/>
    <property type="project" value="UniProtKB-KW"/>
</dbReference>
<keyword evidence="14" id="KW-0418">Kinase</keyword>
<dbReference type="Gene3D" id="3.40.50.510">
    <property type="entry name" value="Phosphotransferase system, mannose-type IIA component"/>
    <property type="match status" value="1"/>
</dbReference>
<dbReference type="CDD" id="cd00006">
    <property type="entry name" value="PTS_IIA_man"/>
    <property type="match status" value="1"/>
</dbReference>
<organism evidence="21">
    <name type="scientific">Lactobacillus delbrueckii subsp. lactis</name>
    <dbReference type="NCBI Taxonomy" id="29397"/>
    <lineage>
        <taxon>Bacteria</taxon>
        <taxon>Bacillati</taxon>
        <taxon>Bacillota</taxon>
        <taxon>Bacilli</taxon>
        <taxon>Lactobacillales</taxon>
        <taxon>Lactobacillaceae</taxon>
        <taxon>Lactobacillus</taxon>
    </lineage>
</organism>
<dbReference type="InterPro" id="IPR033887">
    <property type="entry name" value="PTS_IIA_man"/>
</dbReference>
<dbReference type="SUPFAM" id="SSF52728">
    <property type="entry name" value="PTS IIb component"/>
    <property type="match status" value="1"/>
</dbReference>
<evidence type="ECO:0000256" key="9">
    <source>
        <dbReference type="ARBA" id="ARBA00022490"/>
    </source>
</evidence>
<comment type="subunit">
    <text evidence="4">Homodimer.</text>
</comment>
<dbReference type="GO" id="GO:0008982">
    <property type="term" value="F:protein-N(PI)-phosphohistidine-sugar phosphotransferase activity"/>
    <property type="evidence" value="ECO:0007669"/>
    <property type="project" value="InterPro"/>
</dbReference>
<keyword evidence="10" id="KW-0597">Phosphoprotein</keyword>
<evidence type="ECO:0000256" key="5">
    <source>
        <dbReference type="ARBA" id="ARBA00011929"/>
    </source>
</evidence>
<dbReference type="InterPro" id="IPR036662">
    <property type="entry name" value="PTS_EIIA_man-typ_sf"/>
</dbReference>
<dbReference type="Pfam" id="PF03830">
    <property type="entry name" value="PTSIIB_sorb"/>
    <property type="match status" value="1"/>
</dbReference>
<proteinExistence type="predicted"/>
<evidence type="ECO:0000259" key="20">
    <source>
        <dbReference type="PROSITE" id="PS51101"/>
    </source>
</evidence>
<evidence type="ECO:0000256" key="1">
    <source>
        <dbReference type="ARBA" id="ARBA00000514"/>
    </source>
</evidence>
<dbReference type="CDD" id="cd00001">
    <property type="entry name" value="PTS_IIB_man"/>
    <property type="match status" value="1"/>
</dbReference>
<evidence type="ECO:0000256" key="15">
    <source>
        <dbReference type="ARBA" id="ARBA00023136"/>
    </source>
</evidence>
<evidence type="ECO:0000256" key="18">
    <source>
        <dbReference type="ARBA" id="ARBA00032197"/>
    </source>
</evidence>
<evidence type="ECO:0000256" key="12">
    <source>
        <dbReference type="ARBA" id="ARBA00022679"/>
    </source>
</evidence>
<evidence type="ECO:0000259" key="19">
    <source>
        <dbReference type="PROSITE" id="PS51096"/>
    </source>
</evidence>
<keyword evidence="7" id="KW-0813">Transport</keyword>
<keyword evidence="12" id="KW-0808">Transferase</keyword>
<dbReference type="AlphaFoldDB" id="A0A061CE90"/>
<name>A0A061CE90_LACDL</name>
<dbReference type="PANTHER" id="PTHR33799">
    <property type="entry name" value="PTS PERMEASE-RELATED-RELATED"/>
    <property type="match status" value="1"/>
</dbReference>
<evidence type="ECO:0000256" key="8">
    <source>
        <dbReference type="ARBA" id="ARBA00022475"/>
    </source>
</evidence>
<comment type="subcellular location">
    <subcellularLocation>
        <location evidence="2">Cell membrane</location>
    </subcellularLocation>
    <subcellularLocation>
        <location evidence="3">Cytoplasm</location>
    </subcellularLocation>
</comment>